<protein>
    <recommendedName>
        <fullName evidence="2">CxC2-like cysteine cluster KDZ transposase-associated domain-containing protein</fullName>
    </recommendedName>
</protein>
<evidence type="ECO:0000259" key="2">
    <source>
        <dbReference type="Pfam" id="PF18803"/>
    </source>
</evidence>
<dbReference type="InterPro" id="IPR041457">
    <property type="entry name" value="CxC2_KDZ-assoc"/>
</dbReference>
<proteinExistence type="predicted"/>
<dbReference type="RefSeq" id="XP_041287346.1">
    <property type="nucleotide sequence ID" value="XM_041431854.1"/>
</dbReference>
<dbReference type="Pfam" id="PF18803">
    <property type="entry name" value="CxC2"/>
    <property type="match status" value="1"/>
</dbReference>
<comment type="caution">
    <text evidence="3">The sequence shown here is derived from an EMBL/GenBank/DDBJ whole genome shotgun (WGS) entry which is preliminary data.</text>
</comment>
<dbReference type="EMBL" id="JABBWM010000082">
    <property type="protein sequence ID" value="KAG2093901.1"/>
    <property type="molecule type" value="Genomic_DNA"/>
</dbReference>
<reference evidence="3" key="1">
    <citation type="journal article" date="2020" name="New Phytol.">
        <title>Comparative genomics reveals dynamic genome evolution in host specialist ectomycorrhizal fungi.</title>
        <authorList>
            <person name="Lofgren L.A."/>
            <person name="Nguyen N.H."/>
            <person name="Vilgalys R."/>
            <person name="Ruytinx J."/>
            <person name="Liao H.L."/>
            <person name="Branco S."/>
            <person name="Kuo A."/>
            <person name="LaButti K."/>
            <person name="Lipzen A."/>
            <person name="Andreopoulos W."/>
            <person name="Pangilinan J."/>
            <person name="Riley R."/>
            <person name="Hundley H."/>
            <person name="Na H."/>
            <person name="Barry K."/>
            <person name="Grigoriev I.V."/>
            <person name="Stajich J.E."/>
            <person name="Kennedy P.G."/>
        </authorList>
    </citation>
    <scope>NUCLEOTIDE SEQUENCE</scope>
    <source>
        <strain evidence="3">FC423</strain>
    </source>
</reference>
<feature type="domain" description="CxC2-like cysteine cluster KDZ transposase-associated" evidence="2">
    <location>
        <begin position="138"/>
        <end position="218"/>
    </location>
</feature>
<accession>A0A9P7EVS5</accession>
<dbReference type="InterPro" id="IPR040521">
    <property type="entry name" value="KDZ"/>
</dbReference>
<feature type="compositionally biased region" description="Basic and acidic residues" evidence="1">
    <location>
        <begin position="706"/>
        <end position="719"/>
    </location>
</feature>
<dbReference type="PANTHER" id="PTHR33096:SF1">
    <property type="entry name" value="CXC1-LIKE CYSTEINE CLUSTER ASSOCIATED WITH KDZ TRANSPOSASES DOMAIN-CONTAINING PROTEIN"/>
    <property type="match status" value="1"/>
</dbReference>
<dbReference type="AlphaFoldDB" id="A0A9P7EVS5"/>
<evidence type="ECO:0000256" key="1">
    <source>
        <dbReference type="SAM" id="MobiDB-lite"/>
    </source>
</evidence>
<keyword evidence="4" id="KW-1185">Reference proteome</keyword>
<name>A0A9P7EVS5_9AGAM</name>
<dbReference type="GeneID" id="64694113"/>
<evidence type="ECO:0000313" key="3">
    <source>
        <dbReference type="EMBL" id="KAG2093901.1"/>
    </source>
</evidence>
<dbReference type="PANTHER" id="PTHR33096">
    <property type="entry name" value="CXC2 DOMAIN-CONTAINING PROTEIN"/>
    <property type="match status" value="1"/>
</dbReference>
<evidence type="ECO:0000313" key="4">
    <source>
        <dbReference type="Proteomes" id="UP000823399"/>
    </source>
</evidence>
<dbReference type="OrthoDB" id="2658466at2759"/>
<dbReference type="Proteomes" id="UP000823399">
    <property type="component" value="Unassembled WGS sequence"/>
</dbReference>
<sequence>MQSQNEYLRQWKRKFKDYINLLMVRESPPLDRLCEVCKKDGVYKCHGCFNEPLFCTECCRTQHQRHPFHRISQWTGSFFQETSLMKVGLHIHLAHDGTPCPSSTEYSSDLFEWSDTDEHIDHNDYPEGTSIPLVADSDHPATTIVDKSGVHSLSIWYCHCPGALDRDMQLFQAGLFPASFTRPKTAFTFSVLDDFLLDNLECGTSAMNYYSKIRRLTSSIFPLMVPDRYRELMRTARQWRQCKLYKWHGFAHKNDEPKTGDLALFCPACPQPGINLDRSTGTATQPDDTPSWLFTRTLVMDGNFKAEHLHPVNPSDEVSLMDGLAFMVGDERYKSHLAVAQDRVQKSDCNNHHAVNQANASRQKLEAMGIGGCACAWHGCFVPHSMVDFQKGERQMNMDYALSQALNYNTDGISRAIMFYDINCQYNKFLKDRIASSMYLSIPIGMDIIPGIGLWHVHGHQDSCYVRYASNFIHGTGRIDGEIMETLWASLNIISPSARGMGTPHRKEVLDYQMNDSNFMKMIRITKFLCRKFKEAAQGAAESALSFQNLNETVQPAMVILWEAEEALAQANRLEDPTAMDIYEVQLEKGKKQQELRLLEAQNRPDHLATNSLSRRGAATWLATGLSIEESQISLSLSRDVKRLGRHPTDIQLLTVARLRDKLQNRITSFLEMAHTYLGFAVDGNEPDSPVDRVHNLPDEDYSDLNDDHNPDPDPETHHGSIFQPELTLLPLPSNLGIVKCNELGLTDLMKEETALREGQANDALHAIRVHLGDKAVIFRNTIWSAKSQASSTRAWTQVRLVEMVVNLNARIYSKCRWAVQHSTDVSSARSLNCIKSYLPLKKEHLKANAAVADPNARGQRDTTLAWFWSINVQGDTSGNDWMTEFYRVNWLQTKALCDHWNEEVILVKHEMQWSVNFFTYKAKQWLSLIDNATSTGLTGHACYAVRQCHIYQQLAAHAAESFQKVIPVSQLEVLVVRS</sequence>
<organism evidence="3 4">
    <name type="scientific">Suillus discolor</name>
    <dbReference type="NCBI Taxonomy" id="1912936"/>
    <lineage>
        <taxon>Eukaryota</taxon>
        <taxon>Fungi</taxon>
        <taxon>Dikarya</taxon>
        <taxon>Basidiomycota</taxon>
        <taxon>Agaricomycotina</taxon>
        <taxon>Agaricomycetes</taxon>
        <taxon>Agaricomycetidae</taxon>
        <taxon>Boletales</taxon>
        <taxon>Suillineae</taxon>
        <taxon>Suillaceae</taxon>
        <taxon>Suillus</taxon>
    </lineage>
</organism>
<dbReference type="Pfam" id="PF18758">
    <property type="entry name" value="KDZ"/>
    <property type="match status" value="1"/>
</dbReference>
<feature type="region of interest" description="Disordered" evidence="1">
    <location>
        <begin position="688"/>
        <end position="721"/>
    </location>
</feature>
<gene>
    <name evidence="3" type="ORF">F5147DRAFT_585262</name>
</gene>